<name>A0ABW2SRA3_9ACTN</name>
<keyword evidence="4" id="KW-1185">Reference proteome</keyword>
<evidence type="ECO:0000313" key="4">
    <source>
        <dbReference type="Proteomes" id="UP001596514"/>
    </source>
</evidence>
<accession>A0ABW2SRA3</accession>
<dbReference type="EMBL" id="JBHTEE010000001">
    <property type="protein sequence ID" value="MFC7598513.1"/>
    <property type="molecule type" value="Genomic_DNA"/>
</dbReference>
<reference evidence="4" key="1">
    <citation type="journal article" date="2019" name="Int. J. Syst. Evol. Microbiol.">
        <title>The Global Catalogue of Microorganisms (GCM) 10K type strain sequencing project: providing services to taxonomists for standard genome sequencing and annotation.</title>
        <authorList>
            <consortium name="The Broad Institute Genomics Platform"/>
            <consortium name="The Broad Institute Genome Sequencing Center for Infectious Disease"/>
            <person name="Wu L."/>
            <person name="Ma J."/>
        </authorList>
    </citation>
    <scope>NUCLEOTIDE SEQUENCE [LARGE SCALE GENOMIC DNA]</scope>
    <source>
        <strain evidence="4">JCM 10083</strain>
    </source>
</reference>
<dbReference type="Proteomes" id="UP001596514">
    <property type="component" value="Unassembled WGS sequence"/>
</dbReference>
<feature type="compositionally biased region" description="Polar residues" evidence="1">
    <location>
        <begin position="34"/>
        <end position="44"/>
    </location>
</feature>
<proteinExistence type="predicted"/>
<feature type="chain" id="PRO_5046714689" evidence="2">
    <location>
        <begin position="32"/>
        <end position="97"/>
    </location>
</feature>
<dbReference type="RefSeq" id="WP_343961901.1">
    <property type="nucleotide sequence ID" value="NZ_BAAAGK010000006.1"/>
</dbReference>
<feature type="signal peptide" evidence="2">
    <location>
        <begin position="1"/>
        <end position="31"/>
    </location>
</feature>
<organism evidence="3 4">
    <name type="scientific">Streptosporangium amethystogenes subsp. fukuiense</name>
    <dbReference type="NCBI Taxonomy" id="698418"/>
    <lineage>
        <taxon>Bacteria</taxon>
        <taxon>Bacillati</taxon>
        <taxon>Actinomycetota</taxon>
        <taxon>Actinomycetes</taxon>
        <taxon>Streptosporangiales</taxon>
        <taxon>Streptosporangiaceae</taxon>
        <taxon>Streptosporangium</taxon>
    </lineage>
</organism>
<comment type="caution">
    <text evidence="3">The sequence shown here is derived from an EMBL/GenBank/DDBJ whole genome shotgun (WGS) entry which is preliminary data.</text>
</comment>
<evidence type="ECO:0000313" key="3">
    <source>
        <dbReference type="EMBL" id="MFC7598513.1"/>
    </source>
</evidence>
<evidence type="ECO:0000256" key="1">
    <source>
        <dbReference type="SAM" id="MobiDB-lite"/>
    </source>
</evidence>
<feature type="compositionally biased region" description="Gly residues" evidence="1">
    <location>
        <begin position="66"/>
        <end position="81"/>
    </location>
</feature>
<gene>
    <name evidence="3" type="ORF">ACFQVD_00175</name>
</gene>
<keyword evidence="2" id="KW-0732">Signal</keyword>
<sequence length="97" mass="9577">MTKVRNALVAGAMTASALLAPMTTPAPSAVADTAASNASPTLGSAQKPCREHRHPERCRARRGHHGIIGGGDGGVGIGGGISDNRAPGNRGGAGIDN</sequence>
<evidence type="ECO:0000256" key="2">
    <source>
        <dbReference type="SAM" id="SignalP"/>
    </source>
</evidence>
<feature type="region of interest" description="Disordered" evidence="1">
    <location>
        <begin position="26"/>
        <end position="97"/>
    </location>
</feature>
<protein>
    <submittedName>
        <fullName evidence="3">Uncharacterized protein</fullName>
    </submittedName>
</protein>